<dbReference type="SUPFAM" id="SSF46689">
    <property type="entry name" value="Homeodomain-like"/>
    <property type="match status" value="1"/>
</dbReference>
<feature type="domain" description="HTH tetR-type" evidence="5">
    <location>
        <begin position="14"/>
        <end position="74"/>
    </location>
</feature>
<feature type="DNA-binding region" description="H-T-H motif" evidence="4">
    <location>
        <begin position="37"/>
        <end position="56"/>
    </location>
</feature>
<evidence type="ECO:0000259" key="5">
    <source>
        <dbReference type="PROSITE" id="PS50977"/>
    </source>
</evidence>
<dbReference type="Pfam" id="PF00440">
    <property type="entry name" value="TetR_N"/>
    <property type="match status" value="1"/>
</dbReference>
<dbReference type="PROSITE" id="PS50977">
    <property type="entry name" value="HTH_TETR_2"/>
    <property type="match status" value="1"/>
</dbReference>
<dbReference type="STRING" id="1736691.SAMN06295964_0667"/>
<keyword evidence="7" id="KW-1185">Reference proteome</keyword>
<protein>
    <submittedName>
        <fullName evidence="6">Transcriptional regulator, TetR family</fullName>
    </submittedName>
</protein>
<dbReference type="Gene3D" id="1.10.357.10">
    <property type="entry name" value="Tetracycline Repressor, domain 2"/>
    <property type="match status" value="1"/>
</dbReference>
<dbReference type="InterPro" id="IPR025996">
    <property type="entry name" value="MT1864/Rv1816-like_C"/>
</dbReference>
<evidence type="ECO:0000256" key="1">
    <source>
        <dbReference type="ARBA" id="ARBA00023015"/>
    </source>
</evidence>
<evidence type="ECO:0000256" key="3">
    <source>
        <dbReference type="ARBA" id="ARBA00023163"/>
    </source>
</evidence>
<keyword evidence="1" id="KW-0805">Transcription regulation</keyword>
<dbReference type="InterPro" id="IPR036271">
    <property type="entry name" value="Tet_transcr_reg_TetR-rel_C_sf"/>
</dbReference>
<organism evidence="6 7">
    <name type="scientific">Aeromicrobium choanae</name>
    <dbReference type="NCBI Taxonomy" id="1736691"/>
    <lineage>
        <taxon>Bacteria</taxon>
        <taxon>Bacillati</taxon>
        <taxon>Actinomycetota</taxon>
        <taxon>Actinomycetes</taxon>
        <taxon>Propionibacteriales</taxon>
        <taxon>Nocardioidaceae</taxon>
        <taxon>Aeromicrobium</taxon>
    </lineage>
</organism>
<dbReference type="PANTHER" id="PTHR30055">
    <property type="entry name" value="HTH-TYPE TRANSCRIPTIONAL REGULATOR RUTR"/>
    <property type="match status" value="1"/>
</dbReference>
<sequence length="203" mass="21748">MLSSMSSVPGPEAPAVRARLLEEAARILDEEGPSALSTRRLANGAGTSTMAVYTHFGSMGGVVDAVATEGFRRLIDRVGAVDRTDDPAADLLAAAVAYRENALQNPHLYAVMFGAISVRGLGGQGPDADVAYAAFRQLVTFVERAMDAGRLRPDDPKAVAAQWWSALHGYMMLELAGMDQVVKDPEHHVLWELMGNLLRSLSV</sequence>
<dbReference type="Pfam" id="PF13305">
    <property type="entry name" value="TetR_C_33"/>
    <property type="match status" value="1"/>
</dbReference>
<dbReference type="OrthoDB" id="4709966at2"/>
<evidence type="ECO:0000256" key="2">
    <source>
        <dbReference type="ARBA" id="ARBA00023125"/>
    </source>
</evidence>
<accession>A0A1T4YSX9</accession>
<dbReference type="Proteomes" id="UP000191040">
    <property type="component" value="Chromosome I"/>
</dbReference>
<proteinExistence type="predicted"/>
<evidence type="ECO:0000313" key="6">
    <source>
        <dbReference type="EMBL" id="SKB04688.1"/>
    </source>
</evidence>
<keyword evidence="2 4" id="KW-0238">DNA-binding</keyword>
<dbReference type="SUPFAM" id="SSF48498">
    <property type="entry name" value="Tetracyclin repressor-like, C-terminal domain"/>
    <property type="match status" value="1"/>
</dbReference>
<evidence type="ECO:0000256" key="4">
    <source>
        <dbReference type="PROSITE-ProRule" id="PRU00335"/>
    </source>
</evidence>
<evidence type="ECO:0000313" key="7">
    <source>
        <dbReference type="Proteomes" id="UP000191040"/>
    </source>
</evidence>
<dbReference type="GO" id="GO:0000976">
    <property type="term" value="F:transcription cis-regulatory region binding"/>
    <property type="evidence" value="ECO:0007669"/>
    <property type="project" value="TreeGrafter"/>
</dbReference>
<dbReference type="InterPro" id="IPR001647">
    <property type="entry name" value="HTH_TetR"/>
</dbReference>
<dbReference type="InterPro" id="IPR009057">
    <property type="entry name" value="Homeodomain-like_sf"/>
</dbReference>
<dbReference type="InterPro" id="IPR050109">
    <property type="entry name" value="HTH-type_TetR-like_transc_reg"/>
</dbReference>
<dbReference type="AlphaFoldDB" id="A0A1T4YSX9"/>
<dbReference type="EMBL" id="LT796768">
    <property type="protein sequence ID" value="SKB04688.1"/>
    <property type="molecule type" value="Genomic_DNA"/>
</dbReference>
<dbReference type="GO" id="GO:0003700">
    <property type="term" value="F:DNA-binding transcription factor activity"/>
    <property type="evidence" value="ECO:0007669"/>
    <property type="project" value="TreeGrafter"/>
</dbReference>
<gene>
    <name evidence="6" type="ORF">SAMN06295964_0667</name>
</gene>
<dbReference type="PANTHER" id="PTHR30055:SF209">
    <property type="entry name" value="POSSIBLE TRANSCRIPTIONAL REGULATORY PROTEIN (PROBABLY TETR-FAMILY)"/>
    <property type="match status" value="1"/>
</dbReference>
<keyword evidence="3" id="KW-0804">Transcription</keyword>
<reference evidence="7" key="1">
    <citation type="submission" date="2017-02" db="EMBL/GenBank/DDBJ databases">
        <authorList>
            <person name="Varghese N."/>
            <person name="Submissions S."/>
        </authorList>
    </citation>
    <scope>NUCLEOTIDE SEQUENCE [LARGE SCALE GENOMIC DNA]</scope>
    <source>
        <strain evidence="7">9H-4</strain>
    </source>
</reference>
<name>A0A1T4YSX9_9ACTN</name>